<sequence>MLDGQHTEQQVYCPLCLSVCLCAWCRVRRECTLAVTGQRVGGGLVDSSQRDRSVLYWSALTTTESSASARNSSQQVEFIRGIIDQVQPEPVLSAVSPENLGVTTRFARHFWIIISHSYRHDGDLLSIRIVIDLARKAEVERRYELMHKVPSFCFN</sequence>
<name>A0A915PMS2_9BILA</name>
<organism evidence="1 2">
    <name type="scientific">Setaria digitata</name>
    <dbReference type="NCBI Taxonomy" id="48799"/>
    <lineage>
        <taxon>Eukaryota</taxon>
        <taxon>Metazoa</taxon>
        <taxon>Ecdysozoa</taxon>
        <taxon>Nematoda</taxon>
        <taxon>Chromadorea</taxon>
        <taxon>Rhabditida</taxon>
        <taxon>Spirurina</taxon>
        <taxon>Spiruromorpha</taxon>
        <taxon>Filarioidea</taxon>
        <taxon>Setariidae</taxon>
        <taxon>Setaria</taxon>
    </lineage>
</organism>
<keyword evidence="1" id="KW-1185">Reference proteome</keyword>
<dbReference type="AlphaFoldDB" id="A0A915PMS2"/>
<reference evidence="2" key="1">
    <citation type="submission" date="2022-11" db="UniProtKB">
        <authorList>
            <consortium name="WormBaseParasite"/>
        </authorList>
    </citation>
    <scope>IDENTIFICATION</scope>
</reference>
<proteinExistence type="predicted"/>
<evidence type="ECO:0000313" key="2">
    <source>
        <dbReference type="WBParaSite" id="sdigi.contig148.g5240.t1"/>
    </source>
</evidence>
<protein>
    <submittedName>
        <fullName evidence="2">Uncharacterized protein</fullName>
    </submittedName>
</protein>
<dbReference type="WBParaSite" id="sdigi.contig148.g5240.t1">
    <property type="protein sequence ID" value="sdigi.contig148.g5240.t1"/>
    <property type="gene ID" value="sdigi.contig148.g5240"/>
</dbReference>
<dbReference type="Proteomes" id="UP000887581">
    <property type="component" value="Unplaced"/>
</dbReference>
<accession>A0A915PMS2</accession>
<evidence type="ECO:0000313" key="1">
    <source>
        <dbReference type="Proteomes" id="UP000887581"/>
    </source>
</evidence>